<dbReference type="EMBL" id="GDIQ01018560">
    <property type="protein sequence ID" value="JAN76177.1"/>
    <property type="molecule type" value="Transcribed_RNA"/>
</dbReference>
<dbReference type="AlphaFoldDB" id="A0A0P6HKD0"/>
<accession>A0A0P6HKD0</accession>
<protein>
    <submittedName>
        <fullName evidence="1">Uncharacterized protein</fullName>
    </submittedName>
</protein>
<organism evidence="1">
    <name type="scientific">Daphnia magna</name>
    <dbReference type="NCBI Taxonomy" id="35525"/>
    <lineage>
        <taxon>Eukaryota</taxon>
        <taxon>Metazoa</taxon>
        <taxon>Ecdysozoa</taxon>
        <taxon>Arthropoda</taxon>
        <taxon>Crustacea</taxon>
        <taxon>Branchiopoda</taxon>
        <taxon>Diplostraca</taxon>
        <taxon>Cladocera</taxon>
        <taxon>Anomopoda</taxon>
        <taxon>Daphniidae</taxon>
        <taxon>Daphnia</taxon>
    </lineage>
</organism>
<name>A0A0P6HKD0_9CRUS</name>
<evidence type="ECO:0000313" key="1">
    <source>
        <dbReference type="EMBL" id="JAN76177.1"/>
    </source>
</evidence>
<sequence length="118" mass="13612">MCSLFRNYCYDYDYCYDQERPFGIGSWTELVCTPCVFVCACVCMRAVSVSLCIGRWAPNIVDWPSSHFCFTTIVAVLRECDKRRRKKRRAGVVVRDEGDEKRIGGVIIINIVMVIRVL</sequence>
<proteinExistence type="predicted"/>
<reference evidence="1" key="1">
    <citation type="submission" date="2015-10" db="EMBL/GenBank/DDBJ databases">
        <title>EvidentialGene: Evidence-directed Construction of Complete mRNA Transcriptomes without Genomes.</title>
        <authorList>
            <person name="Gilbert D.G."/>
        </authorList>
    </citation>
    <scope>NUCLEOTIDE SEQUENCE</scope>
</reference>